<dbReference type="EMBL" id="MU005791">
    <property type="protein sequence ID" value="KAF2702889.1"/>
    <property type="molecule type" value="Genomic_DNA"/>
</dbReference>
<evidence type="ECO:0000313" key="1">
    <source>
        <dbReference type="EMBL" id="KAF2702889.1"/>
    </source>
</evidence>
<sequence>MRHIAKRLVIKPHIRTLPISWDRHLHPVLPSSMRRVRHGATICRCPISRRAMPRRRVYDYLTLSHDPFRLRCRPRQPLIRSPMLPCNCAQTLFFFLRLGNPFCHLTNDWSPRVPRVPQMPTANALAFYHKRTATGGHLHCLRFDFLASLYTPCIINTANLHSTHVVQVYKKGGNEGHTAAPCIVSPDYYYYSAMFYSGRQ</sequence>
<dbReference type="Proteomes" id="UP000799428">
    <property type="component" value="Unassembled WGS sequence"/>
</dbReference>
<dbReference type="AlphaFoldDB" id="A0A6G1JQJ5"/>
<name>A0A6G1JQJ5_9PLEO</name>
<keyword evidence="2" id="KW-1185">Reference proteome</keyword>
<proteinExistence type="predicted"/>
<accession>A0A6G1JQJ5</accession>
<protein>
    <submittedName>
        <fullName evidence="1">Uncharacterized protein</fullName>
    </submittedName>
</protein>
<gene>
    <name evidence="1" type="ORF">K504DRAFT_188129</name>
</gene>
<organism evidence="1 2">
    <name type="scientific">Pleomassaria siparia CBS 279.74</name>
    <dbReference type="NCBI Taxonomy" id="1314801"/>
    <lineage>
        <taxon>Eukaryota</taxon>
        <taxon>Fungi</taxon>
        <taxon>Dikarya</taxon>
        <taxon>Ascomycota</taxon>
        <taxon>Pezizomycotina</taxon>
        <taxon>Dothideomycetes</taxon>
        <taxon>Pleosporomycetidae</taxon>
        <taxon>Pleosporales</taxon>
        <taxon>Pleomassariaceae</taxon>
        <taxon>Pleomassaria</taxon>
    </lineage>
</organism>
<evidence type="ECO:0000313" key="2">
    <source>
        <dbReference type="Proteomes" id="UP000799428"/>
    </source>
</evidence>
<reference evidence="1" key="1">
    <citation type="journal article" date="2020" name="Stud. Mycol.">
        <title>101 Dothideomycetes genomes: a test case for predicting lifestyles and emergence of pathogens.</title>
        <authorList>
            <person name="Haridas S."/>
            <person name="Albert R."/>
            <person name="Binder M."/>
            <person name="Bloem J."/>
            <person name="Labutti K."/>
            <person name="Salamov A."/>
            <person name="Andreopoulos B."/>
            <person name="Baker S."/>
            <person name="Barry K."/>
            <person name="Bills G."/>
            <person name="Bluhm B."/>
            <person name="Cannon C."/>
            <person name="Castanera R."/>
            <person name="Culley D."/>
            <person name="Daum C."/>
            <person name="Ezra D."/>
            <person name="Gonzalez J."/>
            <person name="Henrissat B."/>
            <person name="Kuo A."/>
            <person name="Liang C."/>
            <person name="Lipzen A."/>
            <person name="Lutzoni F."/>
            <person name="Magnuson J."/>
            <person name="Mondo S."/>
            <person name="Nolan M."/>
            <person name="Ohm R."/>
            <person name="Pangilinan J."/>
            <person name="Park H.-J."/>
            <person name="Ramirez L."/>
            <person name="Alfaro M."/>
            <person name="Sun H."/>
            <person name="Tritt A."/>
            <person name="Yoshinaga Y."/>
            <person name="Zwiers L.-H."/>
            <person name="Turgeon B."/>
            <person name="Goodwin S."/>
            <person name="Spatafora J."/>
            <person name="Crous P."/>
            <person name="Grigoriev I."/>
        </authorList>
    </citation>
    <scope>NUCLEOTIDE SEQUENCE</scope>
    <source>
        <strain evidence="1">CBS 279.74</strain>
    </source>
</reference>